<dbReference type="Gene3D" id="2.60.120.260">
    <property type="entry name" value="Galactose-binding domain-like"/>
    <property type="match status" value="2"/>
</dbReference>
<dbReference type="InterPro" id="IPR025883">
    <property type="entry name" value="Cadherin-like_domain"/>
</dbReference>
<dbReference type="SMART" id="SM00560">
    <property type="entry name" value="LamGL"/>
    <property type="match status" value="1"/>
</dbReference>
<dbReference type="InterPro" id="IPR013783">
    <property type="entry name" value="Ig-like_fold"/>
</dbReference>
<keyword evidence="6" id="KW-1185">Reference proteome</keyword>
<proteinExistence type="predicted"/>
<dbReference type="SUPFAM" id="SSF48230">
    <property type="entry name" value="Chondroitin AC/alginate lyase"/>
    <property type="match status" value="1"/>
</dbReference>
<dbReference type="Gene3D" id="1.50.10.100">
    <property type="entry name" value="Chondroitin AC/alginate lyase"/>
    <property type="match status" value="1"/>
</dbReference>
<reference evidence="5 6" key="1">
    <citation type="submission" date="2019-11" db="EMBL/GenBank/DDBJ databases">
        <title>Paenibacillus monticola sp. nov., a novel PGPR strain isolated from mountain sample in China.</title>
        <authorList>
            <person name="Zhao Q."/>
            <person name="Li H.-P."/>
            <person name="Zhang J.-L."/>
        </authorList>
    </citation>
    <scope>NUCLEOTIDE SEQUENCE [LARGE SCALE GENOMIC DNA]</scope>
    <source>
        <strain evidence="5 6">LC-T2</strain>
    </source>
</reference>
<sequence>MKINNTLRKTIALAVSLILMITLLVPAQAAGSSSSVIQQSIEDTNVPDTVQPSGITAATYLEVQESGISDASVTVTEAAYNTELLTLYPFNGNAYSADGSADGTVSGIPAYVEGRVGQALSLNGSDNYVTLPPSLPSAISDEITVSTWVNWKGGKDWQRIFDFGTGTNQYMFLTPKTGSYMRFAMKNGGSEQIVQTAQLPVGQWVHVALTLGSGKASLYLNGEAKASASITIKPSDFKPVLNYIGKSQFNDPLFNGSIDDFRIYNRALGADEIQAMYKDSNADSIIAQAQTIINAGQRYYSDESWSKLLEVFGQAQALREDPSATPSAIEAITAALLAAIQGLAEALPVFVNNTETQLVHPAVSVAPQELLRVRQHILNKEQPWYGYYTSFAASDFASKSYVIRNDSNPSADLDHLVPVFSYNSYSTNLFNNQMTQDATAAYYQAIMYFMTGDPAYREKAMRIVLLWGSLDPSLAKYVTDAHIHQGPPMYMMNAAAELLRYTSTGHEELKWKEEYSRKYSDNFQKPALRLWMERNNNWLNQHQTSVMATLSSYVFMDSKSDYERVLEWVTVNASTTLPYQNGAFANALFEFSVDSNGNTLDEPAVAVKEMVRDQPHSFDNIEGLAVLAAIISAQGTQLDPVTGTATTASDGVDVYSFMNDRLIKGVNYYYKYNLGYDVPFNDGLNAPISPDRRGRISGREDYYYIYKYSKGYTDNDPDFKYVAEELYRSWEVYGLTVNDLWLYIPDGALGISPPSAIAQENGGTIPYQLETRFTPFDSGITRTDGAVRVEATEAGSTFAVYGLGIWRNGDLAFRIKSNSITTLKLLGNLGKEPFTTVRLPDTGGEWKYMVINLSGLPGTAFQADSIIYFKVTGGAGDYAEFDHLLVNSTTVKAPLFKGGVNTLHLDVYPSAQLQYDVSNAAGNAGQSITYGIVEDDAGFVREANITVSSAGVLSGSLPATLSAGEYSFYVTVTNGTAINLLEVTVTVAGLYSEAIKNVIKAYHSDKKYETASYTIFQSKYEAALALDGSGDAAAQNQALLDLKEAVIGLRLLNPIIADGALDLSGIAVGAPDSTSINAASLVDLHASGIPIRWIVDEKKFTIDFGEGFKVKTSEFKLLPDGGFPARSEGAIILASNDYMNWVRISDDISPLTTDWFNYTVKEEFKNTGFRYIRMKDVTSGVLNKDDYTEDQPFTIADLHIFGERYETISAVKDISLDVQNVVPVLDTMPIPPRAVIGDKLILSFSADQAIGNIRATIQGETVQVRDNHDGSYTAEYTVHTGSKPGYVAISLAYTLVDGTPADTVYSYPEKIITNANNTQSSQKILISNTANEINIAAEAQCSGSDNTLDAAEITYLSDGKISTFSDVRYGGSGYGYYNIDFGANDSSKLMQLDRIEILNRNGLPGRAAAVSVSASVDGVNWRTISETSKSYSYDIWQPVKVLDSFKEASFRYFRIYGGNWYGNISELRIFGTVGTHLKPYDPEYTVTTTASDPATGTTLVYVNPNGLPPAPAPTGNEGTSLTVQGDQTAVTVVAKPAPGYEFVKWVEPGTSYGITADYLWTAYPLFNLTTYAGGYLGGVKSYNVTRNWNLKAVFRKISETESSDAALSSLVLDGASLSPEFQADITDYSADVPAGVSIINVTAVTSNAAASVAINGAAVTSGVPQRIQLDDGNTVLQVLVTAEDGTEKLYKITLQKEVAATQAPGKPVLADNNGYDTGLQDGSYTVTINMWWGENGTTFKLYENGNLISTQKLTSQSPQAQTVKTDITGKTNGTYTYIGELTNSFGTTASDPLTVTVINAAPGKPVLSHDNWDGDGNYSMTMNLWWGTNATEYRLYEDGILIDTQSLREATPNAQKAITNITGRAAGEYEYRVVLVNAAGETSSGTIIVKVN</sequence>
<evidence type="ECO:0000256" key="3">
    <source>
        <dbReference type="SAM" id="SignalP"/>
    </source>
</evidence>
<name>A0A7X2L1H0_9BACL</name>
<dbReference type="InterPro" id="IPR006558">
    <property type="entry name" value="LamG-like"/>
</dbReference>
<dbReference type="EMBL" id="WJXB01000003">
    <property type="protein sequence ID" value="MRN53812.1"/>
    <property type="molecule type" value="Genomic_DNA"/>
</dbReference>
<dbReference type="Pfam" id="PF13385">
    <property type="entry name" value="Laminin_G_3"/>
    <property type="match status" value="1"/>
</dbReference>
<evidence type="ECO:0000313" key="6">
    <source>
        <dbReference type="Proteomes" id="UP000463051"/>
    </source>
</evidence>
<dbReference type="InterPro" id="IPR008979">
    <property type="entry name" value="Galactose-bd-like_sf"/>
</dbReference>
<dbReference type="Pfam" id="PF12733">
    <property type="entry name" value="Cadherin-like"/>
    <property type="match status" value="1"/>
</dbReference>
<dbReference type="Proteomes" id="UP000463051">
    <property type="component" value="Unassembled WGS sequence"/>
</dbReference>
<organism evidence="5 6">
    <name type="scientific">Paenibacillus monticola</name>
    <dbReference type="NCBI Taxonomy" id="2666075"/>
    <lineage>
        <taxon>Bacteria</taxon>
        <taxon>Bacillati</taxon>
        <taxon>Bacillota</taxon>
        <taxon>Bacilli</taxon>
        <taxon>Bacillales</taxon>
        <taxon>Paenibacillaceae</taxon>
        <taxon>Paenibacillus</taxon>
    </lineage>
</organism>
<evidence type="ECO:0000313" key="5">
    <source>
        <dbReference type="EMBL" id="MRN53812.1"/>
    </source>
</evidence>
<gene>
    <name evidence="5" type="ORF">GJB61_12510</name>
</gene>
<feature type="signal peptide" evidence="3">
    <location>
        <begin position="1"/>
        <end position="29"/>
    </location>
</feature>
<accession>A0A7X2L1H0</accession>
<evidence type="ECO:0000256" key="2">
    <source>
        <dbReference type="ARBA" id="ARBA00023157"/>
    </source>
</evidence>
<dbReference type="Gene3D" id="2.60.40.10">
    <property type="entry name" value="Immunoglobulins"/>
    <property type="match status" value="2"/>
</dbReference>
<keyword evidence="1 3" id="KW-0732">Signal</keyword>
<dbReference type="InterPro" id="IPR013320">
    <property type="entry name" value="ConA-like_dom_sf"/>
</dbReference>
<feature type="chain" id="PRO_5031534736" description="LamG-like jellyroll fold domain-containing protein" evidence="3">
    <location>
        <begin position="30"/>
        <end position="1892"/>
    </location>
</feature>
<dbReference type="SUPFAM" id="SSF49899">
    <property type="entry name" value="Concanavalin A-like lectins/glucanases"/>
    <property type="match status" value="1"/>
</dbReference>
<dbReference type="Gene3D" id="1.20.1270.90">
    <property type="entry name" value="AF1782-like"/>
    <property type="match status" value="1"/>
</dbReference>
<feature type="domain" description="LamG-like jellyroll fold" evidence="4">
    <location>
        <begin position="141"/>
        <end position="271"/>
    </location>
</feature>
<comment type="caution">
    <text evidence="5">The sequence shown here is derived from an EMBL/GenBank/DDBJ whole genome shotgun (WGS) entry which is preliminary data.</text>
</comment>
<evidence type="ECO:0000256" key="1">
    <source>
        <dbReference type="ARBA" id="ARBA00022729"/>
    </source>
</evidence>
<dbReference type="SUPFAM" id="SSF81296">
    <property type="entry name" value="E set domains"/>
    <property type="match status" value="2"/>
</dbReference>
<dbReference type="InterPro" id="IPR014756">
    <property type="entry name" value="Ig_E-set"/>
</dbReference>
<protein>
    <recommendedName>
        <fullName evidence="4">LamG-like jellyroll fold domain-containing protein</fullName>
    </recommendedName>
</protein>
<dbReference type="SUPFAM" id="SSF49785">
    <property type="entry name" value="Galactose-binding domain-like"/>
    <property type="match status" value="1"/>
</dbReference>
<dbReference type="InterPro" id="IPR008929">
    <property type="entry name" value="Chondroitin_lyas"/>
</dbReference>
<dbReference type="Gene3D" id="2.60.120.200">
    <property type="match status" value="1"/>
</dbReference>
<keyword evidence="2" id="KW-1015">Disulfide bond</keyword>
<evidence type="ECO:0000259" key="4">
    <source>
        <dbReference type="SMART" id="SM00560"/>
    </source>
</evidence>